<sequence length="217" mass="23852">MCSQLHVVKFLLEFLDQRDSAPFDQKTTEAAVRSEMVQAKQQWKELKAGYQQRVEAIEGAVPHVLAQLEKGQHLAQRLKEALARYEAQSHSPLFPPPAPCADVRSTVLELQHSYSQLAPLLTEIQALQTSPSSQPGPCRHGAHTGPEWGEIMQFACGAHLLLAAVRGGLSASTPGRDDSPLLPLQGRFCAAQAENRETPVMGKCVVGEEKERRKKSK</sequence>
<dbReference type="EMBL" id="JAHDVG010000469">
    <property type="protein sequence ID" value="KAH1180830.1"/>
    <property type="molecule type" value="Genomic_DNA"/>
</dbReference>
<dbReference type="Pfam" id="PF15556">
    <property type="entry name" value="Zwint"/>
    <property type="match status" value="1"/>
</dbReference>
<gene>
    <name evidence="1" type="ORF">KIL84_001764</name>
</gene>
<keyword evidence="2" id="KW-1185">Reference proteome</keyword>
<accession>A0A9D3XKP1</accession>
<dbReference type="InterPro" id="IPR029092">
    <property type="entry name" value="Zwint-1"/>
</dbReference>
<name>A0A9D3XKP1_9SAUR</name>
<proteinExistence type="predicted"/>
<evidence type="ECO:0000313" key="2">
    <source>
        <dbReference type="Proteomes" id="UP000827986"/>
    </source>
</evidence>
<dbReference type="PANTHER" id="PTHR31504:SF1">
    <property type="entry name" value="ZW10 INTERACTOR"/>
    <property type="match status" value="1"/>
</dbReference>
<organism evidence="1 2">
    <name type="scientific">Mauremys mutica</name>
    <name type="common">yellowpond turtle</name>
    <dbReference type="NCBI Taxonomy" id="74926"/>
    <lineage>
        <taxon>Eukaryota</taxon>
        <taxon>Metazoa</taxon>
        <taxon>Chordata</taxon>
        <taxon>Craniata</taxon>
        <taxon>Vertebrata</taxon>
        <taxon>Euteleostomi</taxon>
        <taxon>Archelosauria</taxon>
        <taxon>Testudinata</taxon>
        <taxon>Testudines</taxon>
        <taxon>Cryptodira</taxon>
        <taxon>Durocryptodira</taxon>
        <taxon>Testudinoidea</taxon>
        <taxon>Geoemydidae</taxon>
        <taxon>Geoemydinae</taxon>
        <taxon>Mauremys</taxon>
    </lineage>
</organism>
<dbReference type="GO" id="GO:0000776">
    <property type="term" value="C:kinetochore"/>
    <property type="evidence" value="ECO:0007669"/>
    <property type="project" value="InterPro"/>
</dbReference>
<evidence type="ECO:0008006" key="3">
    <source>
        <dbReference type="Google" id="ProtNLM"/>
    </source>
</evidence>
<dbReference type="Proteomes" id="UP000827986">
    <property type="component" value="Unassembled WGS sequence"/>
</dbReference>
<dbReference type="AlphaFoldDB" id="A0A9D3XKP1"/>
<dbReference type="PANTHER" id="PTHR31504">
    <property type="entry name" value="ZW10 INTERACTOR ZWINT"/>
    <property type="match status" value="1"/>
</dbReference>
<reference evidence="1" key="1">
    <citation type="submission" date="2021-09" db="EMBL/GenBank/DDBJ databases">
        <title>The genome of Mauremys mutica provides insights into the evolution of semi-aquatic lifestyle.</title>
        <authorList>
            <person name="Gong S."/>
            <person name="Gao Y."/>
        </authorList>
    </citation>
    <scope>NUCLEOTIDE SEQUENCE</scope>
    <source>
        <strain evidence="1">MM-2020</strain>
        <tissue evidence="1">Muscle</tissue>
    </source>
</reference>
<protein>
    <recommendedName>
        <fullName evidence="3">ZW10 interactor</fullName>
    </recommendedName>
</protein>
<comment type="caution">
    <text evidence="1">The sequence shown here is derived from an EMBL/GenBank/DDBJ whole genome shotgun (WGS) entry which is preliminary data.</text>
</comment>
<evidence type="ECO:0000313" key="1">
    <source>
        <dbReference type="EMBL" id="KAH1180830.1"/>
    </source>
</evidence>